<dbReference type="Proteomes" id="UP000184512">
    <property type="component" value="Unassembled WGS sequence"/>
</dbReference>
<dbReference type="AlphaFoldDB" id="A0A1M6K768"/>
<dbReference type="RefSeq" id="WP_073189264.1">
    <property type="nucleotide sequence ID" value="NZ_FQZG01000057.1"/>
</dbReference>
<dbReference type="Pfam" id="PF00535">
    <property type="entry name" value="Glycos_transf_2"/>
    <property type="match status" value="1"/>
</dbReference>
<dbReference type="CDD" id="cd00761">
    <property type="entry name" value="Glyco_tranf_GTA_type"/>
    <property type="match status" value="1"/>
</dbReference>
<dbReference type="PANTHER" id="PTHR22916">
    <property type="entry name" value="GLYCOSYLTRANSFERASE"/>
    <property type="match status" value="1"/>
</dbReference>
<keyword evidence="2 4" id="KW-0808">Transferase</keyword>
<dbReference type="STRING" id="1123357.SAMN02745244_02748"/>
<keyword evidence="1" id="KW-0328">Glycosyltransferase</keyword>
<accession>A0A1M6K768</accession>
<protein>
    <submittedName>
        <fullName evidence="4">Glycosyltransferase involved in cell wall bisynthesis</fullName>
    </submittedName>
</protein>
<evidence type="ECO:0000313" key="4">
    <source>
        <dbReference type="EMBL" id="SHJ54713.1"/>
    </source>
</evidence>
<evidence type="ECO:0000256" key="2">
    <source>
        <dbReference type="ARBA" id="ARBA00022679"/>
    </source>
</evidence>
<dbReference type="InterPro" id="IPR029044">
    <property type="entry name" value="Nucleotide-diphossugar_trans"/>
</dbReference>
<dbReference type="OrthoDB" id="8549922at2"/>
<dbReference type="PANTHER" id="PTHR22916:SF51">
    <property type="entry name" value="GLYCOSYLTRANSFERASE EPSH-RELATED"/>
    <property type="match status" value="1"/>
</dbReference>
<dbReference type="SUPFAM" id="SSF53448">
    <property type="entry name" value="Nucleotide-diphospho-sugar transferases"/>
    <property type="match status" value="1"/>
</dbReference>
<organism evidence="4 5">
    <name type="scientific">Tessaracoccus bendigoensis DSM 12906</name>
    <dbReference type="NCBI Taxonomy" id="1123357"/>
    <lineage>
        <taxon>Bacteria</taxon>
        <taxon>Bacillati</taxon>
        <taxon>Actinomycetota</taxon>
        <taxon>Actinomycetes</taxon>
        <taxon>Propionibacteriales</taxon>
        <taxon>Propionibacteriaceae</taxon>
        <taxon>Tessaracoccus</taxon>
    </lineage>
</organism>
<evidence type="ECO:0000256" key="1">
    <source>
        <dbReference type="ARBA" id="ARBA00022676"/>
    </source>
</evidence>
<gene>
    <name evidence="4" type="ORF">SAMN02745244_02748</name>
</gene>
<proteinExistence type="predicted"/>
<evidence type="ECO:0000313" key="5">
    <source>
        <dbReference type="Proteomes" id="UP000184512"/>
    </source>
</evidence>
<name>A0A1M6K768_9ACTN</name>
<sequence length="360" mass="40727">MNSELNEAAPTVSVVVPVYGVEDYLQECIESVLCQTHESLELVLVIDGSPDGSLEIAESYAQSDSRVVVISQANQGVSCALNTGLRRASGEYVMFLSGDDFWVEPDGLRILLEEAQEVEQVDVIIFDSLFYDDASRDVRPADVPWVQGELRGRSNWFVLPYMMAKRDVRPSACMKVMRREFLIANDLLFRPGVHHEDIEWFMRLVCVPARYSYVPTAMYAYRQGRPGQASRSVPVEALIGQIEFVLEAFGRARRNGLIWTSEFSKAYADYCASRYANSLIISGGLGRHERNRVKEALRSGRFVLENDGYWQGKWVRRCVSIVGVSLATRLLYLYSSWRERARGRKLGAMSRRGSDMTGDK</sequence>
<evidence type="ECO:0000259" key="3">
    <source>
        <dbReference type="Pfam" id="PF00535"/>
    </source>
</evidence>
<keyword evidence="5" id="KW-1185">Reference proteome</keyword>
<dbReference type="EMBL" id="FQZG01000057">
    <property type="protein sequence ID" value="SHJ54713.1"/>
    <property type="molecule type" value="Genomic_DNA"/>
</dbReference>
<dbReference type="Gene3D" id="3.90.550.10">
    <property type="entry name" value="Spore Coat Polysaccharide Biosynthesis Protein SpsA, Chain A"/>
    <property type="match status" value="1"/>
</dbReference>
<feature type="domain" description="Glycosyltransferase 2-like" evidence="3">
    <location>
        <begin position="13"/>
        <end position="160"/>
    </location>
</feature>
<dbReference type="GO" id="GO:0016757">
    <property type="term" value="F:glycosyltransferase activity"/>
    <property type="evidence" value="ECO:0007669"/>
    <property type="project" value="UniProtKB-KW"/>
</dbReference>
<dbReference type="InterPro" id="IPR001173">
    <property type="entry name" value="Glyco_trans_2-like"/>
</dbReference>
<reference evidence="4 5" key="1">
    <citation type="submission" date="2016-11" db="EMBL/GenBank/DDBJ databases">
        <authorList>
            <person name="Jaros S."/>
            <person name="Januszkiewicz K."/>
            <person name="Wedrychowicz H."/>
        </authorList>
    </citation>
    <scope>NUCLEOTIDE SEQUENCE [LARGE SCALE GENOMIC DNA]</scope>
    <source>
        <strain evidence="4 5">DSM 12906</strain>
    </source>
</reference>